<feature type="compositionally biased region" description="Polar residues" evidence="1">
    <location>
        <begin position="545"/>
        <end position="554"/>
    </location>
</feature>
<evidence type="ECO:0000256" key="1">
    <source>
        <dbReference type="SAM" id="MobiDB-lite"/>
    </source>
</evidence>
<reference evidence="2 3" key="1">
    <citation type="journal article" date="2021" name="G3 (Bethesda)">
        <title>Improved contiguity of the threespine stickleback genome using long-read sequencing.</title>
        <authorList>
            <person name="Nath S."/>
            <person name="Shaw D.E."/>
            <person name="White M.A."/>
        </authorList>
    </citation>
    <scope>NUCLEOTIDE SEQUENCE [LARGE SCALE GENOMIC DNA]</scope>
    <source>
        <strain evidence="2 3">Lake Benthic</strain>
    </source>
</reference>
<dbReference type="GO" id="GO:0003697">
    <property type="term" value="F:single-stranded DNA binding"/>
    <property type="evidence" value="ECO:0007669"/>
    <property type="project" value="TreeGrafter"/>
</dbReference>
<proteinExistence type="predicted"/>
<feature type="compositionally biased region" description="Basic and acidic residues" evidence="1">
    <location>
        <begin position="477"/>
        <end position="488"/>
    </location>
</feature>
<dbReference type="GeneTree" id="ENSGT00390000013037"/>
<feature type="compositionally biased region" description="Polar residues" evidence="1">
    <location>
        <begin position="651"/>
        <end position="685"/>
    </location>
</feature>
<evidence type="ECO:0000313" key="3">
    <source>
        <dbReference type="Proteomes" id="UP000007635"/>
    </source>
</evidence>
<name>A0AAQ4PFC0_GASAC</name>
<feature type="compositionally biased region" description="Basic and acidic residues" evidence="1">
    <location>
        <begin position="574"/>
        <end position="586"/>
    </location>
</feature>
<reference evidence="2" key="2">
    <citation type="submission" date="2025-08" db="UniProtKB">
        <authorList>
            <consortium name="Ensembl"/>
        </authorList>
    </citation>
    <scope>IDENTIFICATION</scope>
</reference>
<dbReference type="GO" id="GO:0000712">
    <property type="term" value="P:resolution of meiotic recombination intermediates"/>
    <property type="evidence" value="ECO:0007669"/>
    <property type="project" value="InterPro"/>
</dbReference>
<feature type="compositionally biased region" description="Polar residues" evidence="1">
    <location>
        <begin position="622"/>
        <end position="643"/>
    </location>
</feature>
<reference evidence="2" key="3">
    <citation type="submission" date="2025-09" db="UniProtKB">
        <authorList>
            <consortium name="Ensembl"/>
        </authorList>
    </citation>
    <scope>IDENTIFICATION</scope>
</reference>
<feature type="region of interest" description="Disordered" evidence="1">
    <location>
        <begin position="622"/>
        <end position="685"/>
    </location>
</feature>
<protein>
    <recommendedName>
        <fullName evidence="4">Protein shortage in chiasmata 1 ortholog</fullName>
    </recommendedName>
</protein>
<evidence type="ECO:0000313" key="2">
    <source>
        <dbReference type="Ensembl" id="ENSGACP00000036391.1"/>
    </source>
</evidence>
<dbReference type="GO" id="GO:0016887">
    <property type="term" value="F:ATP hydrolysis activity"/>
    <property type="evidence" value="ECO:0007669"/>
    <property type="project" value="InterPro"/>
</dbReference>
<feature type="region of interest" description="Disordered" evidence="1">
    <location>
        <begin position="535"/>
        <end position="602"/>
    </location>
</feature>
<dbReference type="Ensembl" id="ENSGACT00000061193.1">
    <property type="protein sequence ID" value="ENSGACP00000036391.1"/>
    <property type="gene ID" value="ENSGACG00000027799.1"/>
</dbReference>
<feature type="region of interest" description="Disordered" evidence="1">
    <location>
        <begin position="511"/>
        <end position="530"/>
    </location>
</feature>
<dbReference type="Pfam" id="PF17825">
    <property type="entry name" value="DUF5587"/>
    <property type="match status" value="2"/>
</dbReference>
<accession>A0AAQ4PFC0</accession>
<dbReference type="PANTHER" id="PTHR35668">
    <property type="entry name" value="PROTEIN SHORTAGE IN CHIASMATA 1 ORTHOLOG"/>
    <property type="match status" value="1"/>
</dbReference>
<keyword evidence="3" id="KW-1185">Reference proteome</keyword>
<organism evidence="2 3">
    <name type="scientific">Gasterosteus aculeatus aculeatus</name>
    <name type="common">three-spined stickleback</name>
    <dbReference type="NCBI Taxonomy" id="481459"/>
    <lineage>
        <taxon>Eukaryota</taxon>
        <taxon>Metazoa</taxon>
        <taxon>Chordata</taxon>
        <taxon>Craniata</taxon>
        <taxon>Vertebrata</taxon>
        <taxon>Euteleostomi</taxon>
        <taxon>Actinopterygii</taxon>
        <taxon>Neopterygii</taxon>
        <taxon>Teleostei</taxon>
        <taxon>Neoteleostei</taxon>
        <taxon>Acanthomorphata</taxon>
        <taxon>Eupercaria</taxon>
        <taxon>Perciformes</taxon>
        <taxon>Cottioidei</taxon>
        <taxon>Gasterosteales</taxon>
        <taxon>Gasterosteidae</taxon>
        <taxon>Gasterosteus</taxon>
    </lineage>
</organism>
<dbReference type="Proteomes" id="UP000007635">
    <property type="component" value="Chromosome XIII"/>
</dbReference>
<dbReference type="InterPro" id="IPR039991">
    <property type="entry name" value="SHOC1"/>
</dbReference>
<feature type="region of interest" description="Disordered" evidence="1">
    <location>
        <begin position="1243"/>
        <end position="1267"/>
    </location>
</feature>
<evidence type="ECO:0008006" key="4">
    <source>
        <dbReference type="Google" id="ProtNLM"/>
    </source>
</evidence>
<dbReference type="PANTHER" id="PTHR35668:SF1">
    <property type="entry name" value="PROTEIN SHORTAGE IN CHIASMATA 1 ORTHOLOG"/>
    <property type="match status" value="1"/>
</dbReference>
<feature type="region of interest" description="Disordered" evidence="1">
    <location>
        <begin position="456"/>
        <end position="504"/>
    </location>
</feature>
<dbReference type="GO" id="GO:0000794">
    <property type="term" value="C:condensed nuclear chromosome"/>
    <property type="evidence" value="ECO:0007669"/>
    <property type="project" value="InterPro"/>
</dbReference>
<sequence>MMTPENESGSPTQTFPPIRFKALDYVFETSTSLKVMMNLLALPAPYLTGTSDRYPHRGHLPEGPYRTPWIRGKVISTCKLFVSGSVLDDLGEKSQADVSPERFLSEANEDVEAIASSDADSRKDPDQHECVCFLKETRIDNPCQESFLKLTTDQMTPGDAHKDLLLREELLVADYLPHFRRHLPTLRAKLSRLRSLPVADPLLSSTGDTISEDAIFRRCASFERPADELTMDLRTCPNVLEEFGKEPLMKGESLLLPVLVDTLSLSHENCTAFSSICGPIIAAPEQLEEQLPVLDLLHKAFLSDGSTSVDVSPYEAAEEPDEKGHTKGDLMEPAGKRRVMLPTEMELDVTLTPSLKTSPTRMRPSLGDLQREAVSVTGAGSLVSARAQGEMETALWKAEKHPTFMVGFLFAEPETNEPAVDLQPLSEAWKAMKSEDRSSGLREMEDGAPSVHLCSVGDFTESMSPDRPPTTEEEMEDFTKLHPEHEDGASAPMSPDSRECDGGAFHVETTAGDIRPQNQPAADGARAASPVHAVITSNKEVKPSTFPQVDAATSSRDEGPSGRSLEGAGVFSARKSDRSAGRHDYDAASSGERQRWLPGTKRPLEETLDPLASFMMLRSQQVARLTEAPETSTSAPNVEQQKTPSEHHQPPTAQIQRSDQRPTYMSSAVSANATREQNAADQTGQISRSIHQNGQDSRVVEVRATVSQQRAHGELLAFAQPRLSSAGQLGLNFAARGDFSCLTPDQTHFLLKQQERALRGTRAQSTELLGELFKQAALIHVLVTFKEMLLKCDLGAALEYLTKAAEARAEQSLEQLLKRLRIILYLSQQNQESNLKLLELQKLLAEWLHRRTGQNAVEKMLVIISVDSDHIRSLIISSLSHVAGAAVTAVRPEENKRKLNGASVVSSACDSVCVVVYEQHVGPDFPWSSFSVVVEYDHPGQSPWAAVCRERSIGHLVFHTVIAEPDKPKAWRLLEDDVPYVLLVTEGLLDCPLLLQTLESGFDMTVLERSHSPSLQMLGGTHHYAVITVDESTAIIIQEEEELCQERASERVVMRLTALSLQYNYCWLILHCRENHGGGFSTEAFSNLVLVYSSLVLFSMKTEDLDVKVLIVSEVTEMAKWISQICFHSLMAGEKDPRTYLDRDWLTVIPSEEERRLVQFPCINPLVGQLMLRRAPSVQWLLGASLSQLMELLPEVPHKVLKLFSDTTSLYTGTANQPESLTGFTETNQQTHGPLCSPWTPTAGPEFVNSDPRQEAPVSPHPELFSSDHDTGVLFRGDHSFRDPDPAMRAGDPAFRLDLSSSFGVPVVPVQSSWTASDPWREQAPFSGWRGKAGAAGRVVARAGGEWTQRAPSDVCGPFEQNPTYDRGGRSYASSQVFGDLRRPDGHPVSCGLSPPTRVALWGLGPNCGERLASSGEAAASANYGSKCWMGRERKRSGEAAGLDGTALTPLKKRRIRYEIVPGRCDGQTRLKLF</sequence>